<reference evidence="4 5" key="1">
    <citation type="journal article" date="2024" name="Science">
        <title>Giant polyketide synthase enzymes in the biosynthesis of giant marine polyether toxins.</title>
        <authorList>
            <person name="Fallon T.R."/>
            <person name="Shende V.V."/>
            <person name="Wierzbicki I.H."/>
            <person name="Pendleton A.L."/>
            <person name="Watervoot N.F."/>
            <person name="Auber R.P."/>
            <person name="Gonzalez D.J."/>
            <person name="Wisecaver J.H."/>
            <person name="Moore B.S."/>
        </authorList>
    </citation>
    <scope>NUCLEOTIDE SEQUENCE [LARGE SCALE GENOMIC DNA]</scope>
    <source>
        <strain evidence="4 5">12B1</strain>
    </source>
</reference>
<accession>A0AB34JFG1</accession>
<organism evidence="4 5">
    <name type="scientific">Prymnesium parvum</name>
    <name type="common">Toxic golden alga</name>
    <dbReference type="NCBI Taxonomy" id="97485"/>
    <lineage>
        <taxon>Eukaryota</taxon>
        <taxon>Haptista</taxon>
        <taxon>Haptophyta</taxon>
        <taxon>Prymnesiophyceae</taxon>
        <taxon>Prymnesiales</taxon>
        <taxon>Prymnesiaceae</taxon>
        <taxon>Prymnesium</taxon>
    </lineage>
</organism>
<feature type="domain" description="BTB" evidence="3">
    <location>
        <begin position="43"/>
        <end position="112"/>
    </location>
</feature>
<dbReference type="SMART" id="SM00225">
    <property type="entry name" value="BTB"/>
    <property type="match status" value="1"/>
</dbReference>
<dbReference type="InterPro" id="IPR015915">
    <property type="entry name" value="Kelch-typ_b-propeller"/>
</dbReference>
<evidence type="ECO:0000259" key="3">
    <source>
        <dbReference type="PROSITE" id="PS50097"/>
    </source>
</evidence>
<dbReference type="PANTHER" id="PTHR45632">
    <property type="entry name" value="LD33804P"/>
    <property type="match status" value="1"/>
</dbReference>
<dbReference type="Pfam" id="PF07707">
    <property type="entry name" value="BACK"/>
    <property type="match status" value="1"/>
</dbReference>
<evidence type="ECO:0000256" key="1">
    <source>
        <dbReference type="ARBA" id="ARBA00022441"/>
    </source>
</evidence>
<evidence type="ECO:0000256" key="2">
    <source>
        <dbReference type="ARBA" id="ARBA00022737"/>
    </source>
</evidence>
<dbReference type="PROSITE" id="PS50097">
    <property type="entry name" value="BTB"/>
    <property type="match status" value="1"/>
</dbReference>
<dbReference type="Pfam" id="PF00651">
    <property type="entry name" value="BTB"/>
    <property type="match status" value="1"/>
</dbReference>
<dbReference type="SUPFAM" id="SSF54695">
    <property type="entry name" value="POZ domain"/>
    <property type="match status" value="1"/>
</dbReference>
<dbReference type="InterPro" id="IPR011333">
    <property type="entry name" value="SKP1/BTB/POZ_sf"/>
</dbReference>
<dbReference type="SMART" id="SM00612">
    <property type="entry name" value="Kelch"/>
    <property type="match status" value="6"/>
</dbReference>
<dbReference type="Proteomes" id="UP001515480">
    <property type="component" value="Unassembled WGS sequence"/>
</dbReference>
<keyword evidence="5" id="KW-1185">Reference proteome</keyword>
<dbReference type="InterPro" id="IPR000210">
    <property type="entry name" value="BTB/POZ_dom"/>
</dbReference>
<dbReference type="Gene3D" id="3.30.710.10">
    <property type="entry name" value="Potassium Channel Kv1.1, Chain A"/>
    <property type="match status" value="1"/>
</dbReference>
<dbReference type="InterPro" id="IPR011705">
    <property type="entry name" value="BACK"/>
</dbReference>
<protein>
    <recommendedName>
        <fullName evidence="3">BTB domain-containing protein</fullName>
    </recommendedName>
</protein>
<dbReference type="AlphaFoldDB" id="A0AB34JFG1"/>
<dbReference type="SMART" id="SM00875">
    <property type="entry name" value="BACK"/>
    <property type="match status" value="1"/>
</dbReference>
<proteinExistence type="predicted"/>
<keyword evidence="2" id="KW-0677">Repeat</keyword>
<dbReference type="CDD" id="cd18186">
    <property type="entry name" value="BTB_POZ_ZBTB_KLHL-like"/>
    <property type="match status" value="1"/>
</dbReference>
<dbReference type="PANTHER" id="PTHR45632:SF5">
    <property type="entry name" value="KELCH-LIKE PROTEIN 22"/>
    <property type="match status" value="1"/>
</dbReference>
<dbReference type="Gene3D" id="1.25.40.420">
    <property type="match status" value="1"/>
</dbReference>
<evidence type="ECO:0000313" key="5">
    <source>
        <dbReference type="Proteomes" id="UP001515480"/>
    </source>
</evidence>
<sequence length="592" mass="65579">MLQAAHAMRREVKRKREASPCRLVGGHALPPAFVEMWRTRSLCDLVIVAADQHSFHAHRVVLAAGSDYMAALVGQDRFADSSSAVLHLSDVCAQTLSYTLDFIYQGHCEVPEETSTLCALLQTAMRLQVRLLVDVVVAELCSRLQPDNCLELWRLAEAYARPGLAAAARDVAARNFSHAVQSDEALRRVSEEQMAELLALDRISVSGEATIFETLVRWVQLQPSPPAEEATWKLLSMVRFPTMSAEYLRERVLGEPLLTRHAGAYKLLLDAFVEAHYGERSVRTRPRVSADDEHIYVIGGLGFLSHNMQPNCSFAPISLSAVEKFDTREKKWSLVRPMLIPREYLAAAVLDRKVYVCGGQDDVADLACAERYDPVKDEWTTLPPMATPRSGHALVELNGLLYAIGGYDGETRLNCVERFNPATNLWTSVAPFSTCRNGVGAVALAGKIYAAGGVGGDSDDDDEAWCSMECYDPMTDQWSHVRPMKLRRAFFGMAALDGKLYISGGVVDDEGLSSVEAYDPITDEWTQLEPMLSRRSFHAMVAFQGKLYVFCGKDYDTRCTRSCVEVYDPATGKWEAGHAGLNKRRAHVAVAC</sequence>
<gene>
    <name evidence="4" type="ORF">AB1Y20_022127</name>
</gene>
<dbReference type="InterPro" id="IPR017096">
    <property type="entry name" value="BTB-kelch_protein"/>
</dbReference>
<dbReference type="PRINTS" id="PR00501">
    <property type="entry name" value="KELCHREPEAT"/>
</dbReference>
<comment type="caution">
    <text evidence="4">The sequence shown here is derived from an EMBL/GenBank/DDBJ whole genome shotgun (WGS) entry which is preliminary data.</text>
</comment>
<evidence type="ECO:0000313" key="4">
    <source>
        <dbReference type="EMBL" id="KAL1520551.1"/>
    </source>
</evidence>
<dbReference type="Gene3D" id="2.120.10.80">
    <property type="entry name" value="Kelch-type beta propeller"/>
    <property type="match status" value="2"/>
</dbReference>
<dbReference type="InterPro" id="IPR006652">
    <property type="entry name" value="Kelch_1"/>
</dbReference>
<dbReference type="PIRSF" id="PIRSF037037">
    <property type="entry name" value="Kelch-like_protein_gigaxonin"/>
    <property type="match status" value="1"/>
</dbReference>
<keyword evidence="1" id="KW-0880">Kelch repeat</keyword>
<dbReference type="SUPFAM" id="SSF117281">
    <property type="entry name" value="Kelch motif"/>
    <property type="match status" value="2"/>
</dbReference>
<dbReference type="Pfam" id="PF01344">
    <property type="entry name" value="Kelch_1"/>
    <property type="match status" value="2"/>
</dbReference>
<name>A0AB34JFG1_PRYPA</name>
<dbReference type="EMBL" id="JBGBPQ010000008">
    <property type="protein sequence ID" value="KAL1520551.1"/>
    <property type="molecule type" value="Genomic_DNA"/>
</dbReference>
<dbReference type="Pfam" id="PF24681">
    <property type="entry name" value="Kelch_KLHDC2_KLHL20_DRC7"/>
    <property type="match status" value="1"/>
</dbReference>